<gene>
    <name evidence="3" type="ORF">NDM98_02930</name>
</gene>
<evidence type="ECO:0008006" key="5">
    <source>
        <dbReference type="Google" id="ProtNLM"/>
    </source>
</evidence>
<evidence type="ECO:0000256" key="1">
    <source>
        <dbReference type="SAM" id="MobiDB-lite"/>
    </source>
</evidence>
<evidence type="ECO:0000256" key="2">
    <source>
        <dbReference type="SAM" id="SignalP"/>
    </source>
</evidence>
<dbReference type="RefSeq" id="WP_251604469.1">
    <property type="nucleotide sequence ID" value="NZ_JAMQJY010000001.1"/>
</dbReference>
<feature type="compositionally biased region" description="Acidic residues" evidence="1">
    <location>
        <begin position="52"/>
        <end position="64"/>
    </location>
</feature>
<feature type="signal peptide" evidence="2">
    <location>
        <begin position="1"/>
        <end position="19"/>
    </location>
</feature>
<dbReference type="Proteomes" id="UP001203665">
    <property type="component" value="Unassembled WGS sequence"/>
</dbReference>
<keyword evidence="2" id="KW-0732">Signal</keyword>
<comment type="caution">
    <text evidence="3">The sequence shown here is derived from an EMBL/GenBank/DDBJ whole genome shotgun (WGS) entry which is preliminary data.</text>
</comment>
<feature type="chain" id="PRO_5045680754" description="DUF4352 domain-containing protein" evidence="2">
    <location>
        <begin position="20"/>
        <end position="223"/>
    </location>
</feature>
<evidence type="ECO:0000313" key="4">
    <source>
        <dbReference type="Proteomes" id="UP001203665"/>
    </source>
</evidence>
<feature type="region of interest" description="Disordered" evidence="1">
    <location>
        <begin position="25"/>
        <end position="64"/>
    </location>
</feature>
<dbReference type="EMBL" id="JAMQJY010000001">
    <property type="protein sequence ID" value="MCM2674565.1"/>
    <property type="molecule type" value="Genomic_DNA"/>
</dbReference>
<name>A0ABT0XFK5_9BACI</name>
<sequence>MNKKYLLLSLGLVSVMALAACGTEDNAPETSNAEETSQESKETVDTTQANVTEDDDADDEVSVDNDWEHQIGDTNDDGTIKLLMRNDTTDVLETGTMSLNLPQVTVSEIMEWSADLAEYYDFEPTGVIQIDMEVSNSSDDTINYYMDQATITTNTGEQLEPDLLSSDHIGGEFIGAVNKSGSVRYLLKDSNPNDVEWVRIIIDGPYDENLDAVGEDIDVQIDF</sequence>
<protein>
    <recommendedName>
        <fullName evidence="5">DUF4352 domain-containing protein</fullName>
    </recommendedName>
</protein>
<proteinExistence type="predicted"/>
<reference evidence="3" key="1">
    <citation type="submission" date="2022-06" db="EMBL/GenBank/DDBJ databases">
        <title>Alkalicoccobacillus porphyridii sp. nov., isolated from a marine red alga, Porphyridium purpureum and reclassification of Shouchella plakortidis and Shouchella gibsonii as Alkalicoccobacillus plakortidis comb. nov. and Alkalicoccobacillus gibsonii comb. nov.</title>
        <authorList>
            <person name="Kim K.H."/>
            <person name="Lee J.K."/>
            <person name="Han D.M."/>
            <person name="Baek J.H."/>
            <person name="Jeon C.O."/>
        </authorList>
    </citation>
    <scope>NUCLEOTIDE SEQUENCE</scope>
    <source>
        <strain evidence="3">DSM 19153</strain>
    </source>
</reference>
<accession>A0ABT0XFK5</accession>
<keyword evidence="4" id="KW-1185">Reference proteome</keyword>
<organism evidence="3 4">
    <name type="scientific">Alkalicoccobacillus plakortidis</name>
    <dbReference type="NCBI Taxonomy" id="444060"/>
    <lineage>
        <taxon>Bacteria</taxon>
        <taxon>Bacillati</taxon>
        <taxon>Bacillota</taxon>
        <taxon>Bacilli</taxon>
        <taxon>Bacillales</taxon>
        <taxon>Bacillaceae</taxon>
        <taxon>Alkalicoccobacillus</taxon>
    </lineage>
</organism>
<evidence type="ECO:0000313" key="3">
    <source>
        <dbReference type="EMBL" id="MCM2674565.1"/>
    </source>
</evidence>
<dbReference type="PROSITE" id="PS51257">
    <property type="entry name" value="PROKAR_LIPOPROTEIN"/>
    <property type="match status" value="1"/>
</dbReference>